<name>A0A229FS91_9BURK</name>
<dbReference type="RefSeq" id="WP_089516593.1">
    <property type="nucleotide sequence ID" value="NZ_NJGG01000003.1"/>
</dbReference>
<protein>
    <submittedName>
        <fullName evidence="2">DUF1640 domain-containing protein</fullName>
    </submittedName>
</protein>
<keyword evidence="3" id="KW-1185">Reference proteome</keyword>
<comment type="caution">
    <text evidence="2">The sequence shown here is derived from an EMBL/GenBank/DDBJ whole genome shotgun (WGS) entry which is preliminary data.</text>
</comment>
<dbReference type="EMBL" id="NJGG01000003">
    <property type="protein sequence ID" value="OXL14550.1"/>
    <property type="molecule type" value="Genomic_DNA"/>
</dbReference>
<proteinExistence type="predicted"/>
<organism evidence="2 3">
    <name type="scientific">Polynucleobacter cosmopolitanus</name>
    <dbReference type="NCBI Taxonomy" id="351345"/>
    <lineage>
        <taxon>Bacteria</taxon>
        <taxon>Pseudomonadati</taxon>
        <taxon>Pseudomonadota</taxon>
        <taxon>Betaproteobacteria</taxon>
        <taxon>Burkholderiales</taxon>
        <taxon>Burkholderiaceae</taxon>
        <taxon>Polynucleobacter</taxon>
    </lineage>
</organism>
<feature type="transmembrane region" description="Helical" evidence="1">
    <location>
        <begin position="58"/>
        <end position="77"/>
    </location>
</feature>
<gene>
    <name evidence="2" type="ORF">AOC33_08555</name>
</gene>
<dbReference type="AlphaFoldDB" id="A0A229FS91"/>
<reference evidence="2 3" key="1">
    <citation type="submission" date="2017-06" db="EMBL/GenBank/DDBJ databases">
        <title>Reclassification of a Polynucleobacter cosmopolitanus strain isolated from tropical Lake Victoria as Polynucleobacter victoriensis comb. nov.</title>
        <authorList>
            <person name="Hahn M.W."/>
        </authorList>
    </citation>
    <scope>NUCLEOTIDE SEQUENCE [LARGE SCALE GENOMIC DNA]</scope>
    <source>
        <strain evidence="2 3">MWH-MoIso2</strain>
    </source>
</reference>
<dbReference type="Proteomes" id="UP000215188">
    <property type="component" value="Unassembled WGS sequence"/>
</dbReference>
<keyword evidence="1" id="KW-0812">Transmembrane</keyword>
<evidence type="ECO:0000256" key="1">
    <source>
        <dbReference type="SAM" id="Phobius"/>
    </source>
</evidence>
<dbReference type="OrthoDB" id="9134238at2"/>
<accession>A0A229FS91</accession>
<keyword evidence="1" id="KW-0472">Membrane</keyword>
<keyword evidence="1" id="KW-1133">Transmembrane helix</keyword>
<sequence length="83" mass="9639">MVTFDTLKFYKEMSNAGMEEKQAITISKELQEIFSQNSDHLATKSDIREVKMELKGEIYLLRWMIGFVMAAIVASLIQHNFIH</sequence>
<evidence type="ECO:0000313" key="2">
    <source>
        <dbReference type="EMBL" id="OXL14550.1"/>
    </source>
</evidence>
<evidence type="ECO:0000313" key="3">
    <source>
        <dbReference type="Proteomes" id="UP000215188"/>
    </source>
</evidence>